<name>A0ACB9IQF4_9ASTR</name>
<dbReference type="EMBL" id="CM042025">
    <property type="protein sequence ID" value="KAI3809555.1"/>
    <property type="molecule type" value="Genomic_DNA"/>
</dbReference>
<proteinExistence type="predicted"/>
<dbReference type="Proteomes" id="UP001056120">
    <property type="component" value="Linkage Group LG08"/>
</dbReference>
<gene>
    <name evidence="1" type="ORF">L1987_25532</name>
</gene>
<comment type="caution">
    <text evidence="1">The sequence shown here is derived from an EMBL/GenBank/DDBJ whole genome shotgun (WGS) entry which is preliminary data.</text>
</comment>
<protein>
    <submittedName>
        <fullName evidence="1">Uncharacterized protein</fullName>
    </submittedName>
</protein>
<evidence type="ECO:0000313" key="2">
    <source>
        <dbReference type="Proteomes" id="UP001056120"/>
    </source>
</evidence>
<accession>A0ACB9IQF4</accession>
<reference evidence="1 2" key="2">
    <citation type="journal article" date="2022" name="Mol. Ecol. Resour.">
        <title>The genomes of chicory, endive, great burdock and yacon provide insights into Asteraceae paleo-polyploidization history and plant inulin production.</title>
        <authorList>
            <person name="Fan W."/>
            <person name="Wang S."/>
            <person name="Wang H."/>
            <person name="Wang A."/>
            <person name="Jiang F."/>
            <person name="Liu H."/>
            <person name="Zhao H."/>
            <person name="Xu D."/>
            <person name="Zhang Y."/>
        </authorList>
    </citation>
    <scope>NUCLEOTIDE SEQUENCE [LARGE SCALE GENOMIC DNA]</scope>
    <source>
        <strain evidence="2">cv. Yunnan</strain>
        <tissue evidence="1">Leaves</tissue>
    </source>
</reference>
<sequence length="68" mass="7803">MNAILREENAEMMTEAYDAACKHREGPEEHEVHRSVEKEDRAKRAAVVSSFKSILRDNKGISLTSRWS</sequence>
<organism evidence="1 2">
    <name type="scientific">Smallanthus sonchifolius</name>
    <dbReference type="NCBI Taxonomy" id="185202"/>
    <lineage>
        <taxon>Eukaryota</taxon>
        <taxon>Viridiplantae</taxon>
        <taxon>Streptophyta</taxon>
        <taxon>Embryophyta</taxon>
        <taxon>Tracheophyta</taxon>
        <taxon>Spermatophyta</taxon>
        <taxon>Magnoliopsida</taxon>
        <taxon>eudicotyledons</taxon>
        <taxon>Gunneridae</taxon>
        <taxon>Pentapetalae</taxon>
        <taxon>asterids</taxon>
        <taxon>campanulids</taxon>
        <taxon>Asterales</taxon>
        <taxon>Asteraceae</taxon>
        <taxon>Asteroideae</taxon>
        <taxon>Heliantheae alliance</taxon>
        <taxon>Millerieae</taxon>
        <taxon>Smallanthus</taxon>
    </lineage>
</organism>
<evidence type="ECO:0000313" key="1">
    <source>
        <dbReference type="EMBL" id="KAI3809555.1"/>
    </source>
</evidence>
<reference evidence="2" key="1">
    <citation type="journal article" date="2022" name="Mol. Ecol. Resour.">
        <title>The genomes of chicory, endive, great burdock and yacon provide insights into Asteraceae palaeo-polyploidization history and plant inulin production.</title>
        <authorList>
            <person name="Fan W."/>
            <person name="Wang S."/>
            <person name="Wang H."/>
            <person name="Wang A."/>
            <person name="Jiang F."/>
            <person name="Liu H."/>
            <person name="Zhao H."/>
            <person name="Xu D."/>
            <person name="Zhang Y."/>
        </authorList>
    </citation>
    <scope>NUCLEOTIDE SEQUENCE [LARGE SCALE GENOMIC DNA]</scope>
    <source>
        <strain evidence="2">cv. Yunnan</strain>
    </source>
</reference>
<keyword evidence="2" id="KW-1185">Reference proteome</keyword>